<feature type="domain" description="Oxidoreductase molybdopterin-binding" evidence="1">
    <location>
        <begin position="110"/>
        <end position="263"/>
    </location>
</feature>
<dbReference type="AlphaFoldDB" id="A0A382HCD4"/>
<dbReference type="EMBL" id="UINC01060250">
    <property type="protein sequence ID" value="SVB84567.1"/>
    <property type="molecule type" value="Genomic_DNA"/>
</dbReference>
<proteinExistence type="predicted"/>
<protein>
    <recommendedName>
        <fullName evidence="1">Oxidoreductase molybdopterin-binding domain-containing protein</fullName>
    </recommendedName>
</protein>
<dbReference type="InterPro" id="IPR000572">
    <property type="entry name" value="OxRdtase_Mopterin-bd_dom"/>
</dbReference>
<dbReference type="PANTHER" id="PTHR43032">
    <property type="entry name" value="PROTEIN-METHIONINE-SULFOXIDE REDUCTASE"/>
    <property type="match status" value="1"/>
</dbReference>
<accession>A0A382HCD4</accession>
<organism evidence="2">
    <name type="scientific">marine metagenome</name>
    <dbReference type="NCBI Taxonomy" id="408172"/>
    <lineage>
        <taxon>unclassified sequences</taxon>
        <taxon>metagenomes</taxon>
        <taxon>ecological metagenomes</taxon>
    </lineage>
</organism>
<name>A0A382HCD4_9ZZZZ</name>
<sequence length="326" mass="37559">MLIRTPPKWFLPEHKATPENVFWNRRKFLKRAKAGAIWAAIGNSFDKNYYFSKAFAVENSIADLFPAPTNKRYALDRPLTPEHLVTTYNNFFEFGSHKNVWKSAAQLPLRPWQIRLDGLVEKQITLGIDDLVRQVDLEERLLRHRCVEAWSIAVPWTGFPLKSLVEIARPLSGAKYVKISGFNMPDIAPGQRQAWLPWPYVEGLTIQEAVNELAMIVVGAYGKPLPHQNGAPLRLIVPWKYGFKSIKSIQTFTFTDERPVSFWQEIAGKEYGFWANVNPKVPHPRWSQATEKMLGTNERIPTQVYNGYAEFVAHLYKGLQQENLYM</sequence>
<reference evidence="2" key="1">
    <citation type="submission" date="2018-05" db="EMBL/GenBank/DDBJ databases">
        <authorList>
            <person name="Lanie J.A."/>
            <person name="Ng W.-L."/>
            <person name="Kazmierczak K.M."/>
            <person name="Andrzejewski T.M."/>
            <person name="Davidsen T.M."/>
            <person name="Wayne K.J."/>
            <person name="Tettelin H."/>
            <person name="Glass J.I."/>
            <person name="Rusch D."/>
            <person name="Podicherti R."/>
            <person name="Tsui H.-C.T."/>
            <person name="Winkler M.E."/>
        </authorList>
    </citation>
    <scope>NUCLEOTIDE SEQUENCE</scope>
</reference>
<evidence type="ECO:0000313" key="2">
    <source>
        <dbReference type="EMBL" id="SVB84567.1"/>
    </source>
</evidence>
<evidence type="ECO:0000259" key="1">
    <source>
        <dbReference type="Pfam" id="PF00174"/>
    </source>
</evidence>
<gene>
    <name evidence="2" type="ORF">METZ01_LOCUS237421</name>
</gene>
<dbReference type="NCBIfam" id="NF003767">
    <property type="entry name" value="PRK05363.1"/>
    <property type="match status" value="1"/>
</dbReference>
<dbReference type="InterPro" id="IPR036374">
    <property type="entry name" value="OxRdtase_Mopterin-bd_sf"/>
</dbReference>
<dbReference type="Pfam" id="PF00174">
    <property type="entry name" value="Oxidored_molyb"/>
    <property type="match status" value="1"/>
</dbReference>
<dbReference type="PANTHER" id="PTHR43032:SF3">
    <property type="entry name" value="PROTEIN-METHIONINE-SULFOXIDE REDUCTASE CATALYTIC SUBUNIT MSRP"/>
    <property type="match status" value="1"/>
</dbReference>
<dbReference type="SUPFAM" id="SSF56524">
    <property type="entry name" value="Oxidoreductase molybdopterin-binding domain"/>
    <property type="match status" value="1"/>
</dbReference>
<dbReference type="Gene3D" id="3.90.420.10">
    <property type="entry name" value="Oxidoreductase, molybdopterin-binding domain"/>
    <property type="match status" value="1"/>
</dbReference>